<accession>A0A4V2DZI7</accession>
<dbReference type="AlphaFoldDB" id="A0A4V2DZI7"/>
<dbReference type="RefSeq" id="WP_130154582.1">
    <property type="nucleotide sequence ID" value="NZ_SCFB01000022.1"/>
</dbReference>
<feature type="region of interest" description="Disordered" evidence="1">
    <location>
        <begin position="58"/>
        <end position="77"/>
    </location>
</feature>
<organism evidence="2 3">
    <name type="scientific">Candidatus Finniella inopinata</name>
    <dbReference type="NCBI Taxonomy" id="1696036"/>
    <lineage>
        <taxon>Bacteria</taxon>
        <taxon>Pseudomonadati</taxon>
        <taxon>Pseudomonadota</taxon>
        <taxon>Alphaproteobacteria</taxon>
        <taxon>Holosporales</taxon>
        <taxon>Candidatus Paracaedibacteraceae</taxon>
        <taxon>Candidatus Finniella</taxon>
    </lineage>
</organism>
<gene>
    <name evidence="2" type="ORF">EQU50_07905</name>
</gene>
<dbReference type="SUPFAM" id="SSF52047">
    <property type="entry name" value="RNI-like"/>
    <property type="match status" value="1"/>
</dbReference>
<dbReference type="EMBL" id="SCFB01000022">
    <property type="protein sequence ID" value="RZI45197.1"/>
    <property type="molecule type" value="Genomic_DNA"/>
</dbReference>
<dbReference type="Gene3D" id="3.80.10.10">
    <property type="entry name" value="Ribonuclease Inhibitor"/>
    <property type="match status" value="1"/>
</dbReference>
<sequence length="347" mass="39501">MIKFFTVLFFLFSLTAPGFSMEEPKIEGDTPAASYAPLAAATSPVLCLSEEATSSNSSSSVATAAVPSSKDERVEVSEGGRNHFDTLPEEILSHILCGFFVDAAFYKDMCLVSHQFLKHIKYNLKHVKDKRLTYYSWHLENTHLNNDRFREELKEAAPHLNHLTVLARTLTRFLPILSEHKINLKSLTVKNKRKLRVSHAELGYFLQFNTNLQELHISGCQWTPHLETLFANIGQNIKILMVRGVGLKQKMLNSYLKTAEHLEELDISYNSELYTLPALPKGNQLRVLKAYHTRIHKGSVVNFLTSATHLYHFYLPCEVGQRIDRQDEFSGTIGYFHKLENVCSNSL</sequence>
<name>A0A4V2DZI7_9PROT</name>
<proteinExistence type="predicted"/>
<protein>
    <submittedName>
        <fullName evidence="2">Uncharacterized protein</fullName>
    </submittedName>
</protein>
<evidence type="ECO:0000256" key="1">
    <source>
        <dbReference type="SAM" id="MobiDB-lite"/>
    </source>
</evidence>
<feature type="compositionally biased region" description="Low complexity" evidence="1">
    <location>
        <begin position="58"/>
        <end position="68"/>
    </location>
</feature>
<reference evidence="2 3" key="1">
    <citation type="submission" date="2018-10" db="EMBL/GenBank/DDBJ databases">
        <title>An updated phylogeny of the Alphaproteobacteria reveals that the parasitic Rickettsiales and Holosporales have independent origins.</title>
        <authorList>
            <person name="Munoz-Gomez S.A."/>
            <person name="Hess S."/>
            <person name="Burger G."/>
            <person name="Lang B.F."/>
            <person name="Susko E."/>
            <person name="Slamovits C.H."/>
            <person name="Roger A.J."/>
        </authorList>
    </citation>
    <scope>NUCLEOTIDE SEQUENCE [LARGE SCALE GENOMIC DNA]</scope>
    <source>
        <strain evidence="2">HOLO01</strain>
    </source>
</reference>
<comment type="caution">
    <text evidence="2">The sequence shown here is derived from an EMBL/GenBank/DDBJ whole genome shotgun (WGS) entry which is preliminary data.</text>
</comment>
<dbReference type="Proteomes" id="UP000293550">
    <property type="component" value="Unassembled WGS sequence"/>
</dbReference>
<keyword evidence="3" id="KW-1185">Reference proteome</keyword>
<evidence type="ECO:0000313" key="2">
    <source>
        <dbReference type="EMBL" id="RZI45197.1"/>
    </source>
</evidence>
<dbReference type="InterPro" id="IPR032675">
    <property type="entry name" value="LRR_dom_sf"/>
</dbReference>
<evidence type="ECO:0000313" key="3">
    <source>
        <dbReference type="Proteomes" id="UP000293550"/>
    </source>
</evidence>